<organism evidence="2 3">
    <name type="scientific">Dactylonectria macrodidyma</name>
    <dbReference type="NCBI Taxonomy" id="307937"/>
    <lineage>
        <taxon>Eukaryota</taxon>
        <taxon>Fungi</taxon>
        <taxon>Dikarya</taxon>
        <taxon>Ascomycota</taxon>
        <taxon>Pezizomycotina</taxon>
        <taxon>Sordariomycetes</taxon>
        <taxon>Hypocreomycetidae</taxon>
        <taxon>Hypocreales</taxon>
        <taxon>Nectriaceae</taxon>
        <taxon>Dactylonectria</taxon>
    </lineage>
</organism>
<feature type="transmembrane region" description="Helical" evidence="1">
    <location>
        <begin position="694"/>
        <end position="720"/>
    </location>
</feature>
<feature type="transmembrane region" description="Helical" evidence="1">
    <location>
        <begin position="75"/>
        <end position="101"/>
    </location>
</feature>
<dbReference type="EMBL" id="JAGMUV010000001">
    <property type="protein sequence ID" value="KAH7176141.1"/>
    <property type="molecule type" value="Genomic_DNA"/>
</dbReference>
<comment type="caution">
    <text evidence="2">The sequence shown here is derived from an EMBL/GenBank/DDBJ whole genome shotgun (WGS) entry which is preliminary data.</text>
</comment>
<protein>
    <submittedName>
        <fullName evidence="2">Uncharacterized protein</fullName>
    </submittedName>
</protein>
<dbReference type="Proteomes" id="UP000738349">
    <property type="component" value="Unassembled WGS sequence"/>
</dbReference>
<proteinExistence type="predicted"/>
<reference evidence="2" key="1">
    <citation type="journal article" date="2021" name="Nat. Commun.">
        <title>Genetic determinants of endophytism in the Arabidopsis root mycobiome.</title>
        <authorList>
            <person name="Mesny F."/>
            <person name="Miyauchi S."/>
            <person name="Thiergart T."/>
            <person name="Pickel B."/>
            <person name="Atanasova L."/>
            <person name="Karlsson M."/>
            <person name="Huettel B."/>
            <person name="Barry K.W."/>
            <person name="Haridas S."/>
            <person name="Chen C."/>
            <person name="Bauer D."/>
            <person name="Andreopoulos W."/>
            <person name="Pangilinan J."/>
            <person name="LaButti K."/>
            <person name="Riley R."/>
            <person name="Lipzen A."/>
            <person name="Clum A."/>
            <person name="Drula E."/>
            <person name="Henrissat B."/>
            <person name="Kohler A."/>
            <person name="Grigoriev I.V."/>
            <person name="Martin F.M."/>
            <person name="Hacquard S."/>
        </authorList>
    </citation>
    <scope>NUCLEOTIDE SEQUENCE</scope>
    <source>
        <strain evidence="2">MPI-CAGE-AT-0147</strain>
    </source>
</reference>
<gene>
    <name evidence="2" type="ORF">EDB81DRAFT_633863</name>
</gene>
<evidence type="ECO:0000313" key="3">
    <source>
        <dbReference type="Proteomes" id="UP000738349"/>
    </source>
</evidence>
<sequence>MGDLTAGYVAGIIAFAIAVAQLWCPTALTFILAGQLRDRETAATWTVAGRFLQSSFWPTILQADSAKSRGVRNSVFWTTLSIPSIAIIIAVAGVVTPLGLYERDEIDKDPISATFQYSADSSAFYAGTSRRRGLPFTRTCTYPWTCYAPCPYTADIEVVVDDGLSQNCSSMYGTNTTVPNVLHDIYNSGTKNRKTTVSNYFDIEWRQLTTQYDRELNNGTPYASGTFRFLQSLALEDTILPIEGLVVDGKKGRIGLRNHTLPVGHASGVMWSEDLLFLEPDVECVDTNTTIDFSISVGRVADYSSAINLSNLTITDHGGFVNINKTDPSDDQRNGVNQPDLKTRAYQAAWILNKYSMLLMNLTDPTDESNGTTLFSRIDSELDEGFRIHNPQRLSTDYKALGLIDTFSEHLIDDSAADDDDQIYSNPHGISIAKFDTARQVCQGTASDAAIKLNNTYVACNIIRGIPQRLDTGAGAVFEDGSKWSSPLYTCASAVRATIKKVTFFYNGTEGSLDNLVIKEIEDKKYENEDEMPLWGVEDWFYKLDQMHPIWGLLDPAFEGFQNISTIRAPSLYMVGSGEGFGEVLGTQSPAMNLPGSIVPTGAMHTISAFSSAMDASAVPFDFTAQNSLSLWIKWKELSRSEDTVSKIIKLLWTDLASSAIVGTKGVLGHGNNEPDNAVPIQLFPMVHKVKYHWTFGIPAFLVLFCMAIILILAVVYAVMGQSNIDILGQRLKQVAAGRLLTTVFHPESSNFTMSAKHWSKANAGKQMVMTGGYAKHVDEGDSPFVGETTSNNSQSQEYIQLAPQGQEFHVR</sequence>
<keyword evidence="1" id="KW-0812">Transmembrane</keyword>
<keyword evidence="3" id="KW-1185">Reference proteome</keyword>
<evidence type="ECO:0000256" key="1">
    <source>
        <dbReference type="SAM" id="Phobius"/>
    </source>
</evidence>
<dbReference type="AlphaFoldDB" id="A0A9P9JJ06"/>
<name>A0A9P9JJ06_9HYPO</name>
<evidence type="ECO:0000313" key="2">
    <source>
        <dbReference type="EMBL" id="KAH7176141.1"/>
    </source>
</evidence>
<keyword evidence="1" id="KW-0472">Membrane</keyword>
<feature type="transmembrane region" description="Helical" evidence="1">
    <location>
        <begin position="6"/>
        <end position="33"/>
    </location>
</feature>
<dbReference type="OrthoDB" id="3034003at2759"/>
<accession>A0A9P9JJ06</accession>
<keyword evidence="1" id="KW-1133">Transmembrane helix</keyword>